<dbReference type="PROSITE" id="PS00166">
    <property type="entry name" value="ENOYL_COA_HYDRATASE"/>
    <property type="match status" value="1"/>
</dbReference>
<accession>A0A4R6KFL2</accession>
<dbReference type="SUPFAM" id="SSF52096">
    <property type="entry name" value="ClpP/crotonase"/>
    <property type="match status" value="1"/>
</dbReference>
<dbReference type="Proteomes" id="UP000295388">
    <property type="component" value="Unassembled WGS sequence"/>
</dbReference>
<gene>
    <name evidence="3" type="ORF">EV643_108357</name>
</gene>
<dbReference type="OrthoDB" id="4308938at2"/>
<proteinExistence type="inferred from homology"/>
<evidence type="ECO:0000313" key="4">
    <source>
        <dbReference type="Proteomes" id="UP000295388"/>
    </source>
</evidence>
<dbReference type="InterPro" id="IPR018376">
    <property type="entry name" value="Enoyl-CoA_hyd/isom_CS"/>
</dbReference>
<dbReference type="RefSeq" id="WP_133801458.1">
    <property type="nucleotide sequence ID" value="NZ_SNWQ01000008.1"/>
</dbReference>
<dbReference type="PANTHER" id="PTHR11941:SF54">
    <property type="entry name" value="ENOYL-COA HYDRATASE, MITOCHONDRIAL"/>
    <property type="match status" value="1"/>
</dbReference>
<name>A0A4R6KFL2_9ACTN</name>
<comment type="similarity">
    <text evidence="1 2">Belongs to the enoyl-CoA hydratase/isomerase family.</text>
</comment>
<organism evidence="3 4">
    <name type="scientific">Kribbella caucasensis</name>
    <dbReference type="NCBI Taxonomy" id="2512215"/>
    <lineage>
        <taxon>Bacteria</taxon>
        <taxon>Bacillati</taxon>
        <taxon>Actinomycetota</taxon>
        <taxon>Actinomycetes</taxon>
        <taxon>Propionibacteriales</taxon>
        <taxon>Kribbellaceae</taxon>
        <taxon>Kribbella</taxon>
    </lineage>
</organism>
<protein>
    <submittedName>
        <fullName evidence="3">Enoyl-CoA hydratase/carnithine racemase</fullName>
    </submittedName>
</protein>
<dbReference type="GO" id="GO:0003824">
    <property type="term" value="F:catalytic activity"/>
    <property type="evidence" value="ECO:0007669"/>
    <property type="project" value="InterPro"/>
</dbReference>
<dbReference type="InterPro" id="IPR029045">
    <property type="entry name" value="ClpP/crotonase-like_dom_sf"/>
</dbReference>
<reference evidence="3 4" key="1">
    <citation type="submission" date="2019-03" db="EMBL/GenBank/DDBJ databases">
        <title>Genomic Encyclopedia of Type Strains, Phase III (KMG-III): the genomes of soil and plant-associated and newly described type strains.</title>
        <authorList>
            <person name="Whitman W."/>
        </authorList>
    </citation>
    <scope>NUCLEOTIDE SEQUENCE [LARGE SCALE GENOMIC DNA]</scope>
    <source>
        <strain evidence="3 4">VKM Ac-2527</strain>
    </source>
</reference>
<dbReference type="EMBL" id="SNWQ01000008">
    <property type="protein sequence ID" value="TDO48040.1"/>
    <property type="molecule type" value="Genomic_DNA"/>
</dbReference>
<dbReference type="Pfam" id="PF00378">
    <property type="entry name" value="ECH_1"/>
    <property type="match status" value="1"/>
</dbReference>
<keyword evidence="4" id="KW-1185">Reference proteome</keyword>
<evidence type="ECO:0000256" key="2">
    <source>
        <dbReference type="RuleBase" id="RU003707"/>
    </source>
</evidence>
<dbReference type="InterPro" id="IPR001753">
    <property type="entry name" value="Enoyl-CoA_hydra/iso"/>
</dbReference>
<evidence type="ECO:0000256" key="1">
    <source>
        <dbReference type="ARBA" id="ARBA00005254"/>
    </source>
</evidence>
<dbReference type="PANTHER" id="PTHR11941">
    <property type="entry name" value="ENOYL-COA HYDRATASE-RELATED"/>
    <property type="match status" value="1"/>
</dbReference>
<dbReference type="GO" id="GO:0006635">
    <property type="term" value="P:fatty acid beta-oxidation"/>
    <property type="evidence" value="ECO:0007669"/>
    <property type="project" value="TreeGrafter"/>
</dbReference>
<dbReference type="AlphaFoldDB" id="A0A4R6KFL2"/>
<dbReference type="Gene3D" id="3.90.226.10">
    <property type="entry name" value="2-enoyl-CoA Hydratase, Chain A, domain 1"/>
    <property type="match status" value="1"/>
</dbReference>
<comment type="caution">
    <text evidence="3">The sequence shown here is derived from an EMBL/GenBank/DDBJ whole genome shotgun (WGS) entry which is preliminary data.</text>
</comment>
<dbReference type="CDD" id="cd06558">
    <property type="entry name" value="crotonase-like"/>
    <property type="match status" value="1"/>
</dbReference>
<evidence type="ECO:0000313" key="3">
    <source>
        <dbReference type="EMBL" id="TDO48040.1"/>
    </source>
</evidence>
<sequence length="255" mass="27490">MKDGFQIRYDGPVATLAIDNGPVNTVDPGLIERLIDGLPALTDDPDVRCIVVRGKHKVFVGGADITVMRRLEPATYKAMRRWVEVQRALELAPKPVIAALNGHALGGGAELALACDLRILHARATFGFPETRLGIFPGAGGSQRLPRLIGPHRAKRLIIDGTRLTAQEALAEGLVDIVAGDDFDAVVDREAARLAALPTATIALVKQVVDRGWGLPIEEAMAVEEEFVLRNLELEDAAEGLQAFLDKRPPSFSGR</sequence>